<reference evidence="3 4" key="1">
    <citation type="submission" date="2019-05" db="EMBL/GenBank/DDBJ databases">
        <title>The compact genome of Giardia muris reveals important steps in the evolution of intestinal protozoan parasites.</title>
        <authorList>
            <person name="Xu F."/>
            <person name="Jimenez-Gonzalez A."/>
            <person name="Einarsson E."/>
            <person name="Astvaldsson A."/>
            <person name="Peirasmaki D."/>
            <person name="Eckmann L."/>
            <person name="Andersson J.O."/>
            <person name="Svard S.G."/>
            <person name="Jerlstrom-Hultqvist J."/>
        </authorList>
    </citation>
    <scope>NUCLEOTIDE SEQUENCE [LARGE SCALE GENOMIC DNA]</scope>
    <source>
        <strain evidence="3 4">Roberts-Thomson</strain>
    </source>
</reference>
<dbReference type="GO" id="GO:0005886">
    <property type="term" value="C:plasma membrane"/>
    <property type="evidence" value="ECO:0007669"/>
    <property type="project" value="TreeGrafter"/>
</dbReference>
<dbReference type="OrthoDB" id="4033880at2759"/>
<evidence type="ECO:0000259" key="2">
    <source>
        <dbReference type="PROSITE" id="PS50942"/>
    </source>
</evidence>
<feature type="region of interest" description="Disordered" evidence="1">
    <location>
        <begin position="389"/>
        <end position="416"/>
    </location>
</feature>
<dbReference type="InterPro" id="IPR013809">
    <property type="entry name" value="ENTH"/>
</dbReference>
<dbReference type="EMBL" id="VDLU01000005">
    <property type="protein sequence ID" value="TNJ26288.1"/>
    <property type="molecule type" value="Genomic_DNA"/>
</dbReference>
<evidence type="ECO:0000313" key="4">
    <source>
        <dbReference type="Proteomes" id="UP000315496"/>
    </source>
</evidence>
<dbReference type="GO" id="GO:0005768">
    <property type="term" value="C:endosome"/>
    <property type="evidence" value="ECO:0007669"/>
    <property type="project" value="TreeGrafter"/>
</dbReference>
<dbReference type="GO" id="GO:0006897">
    <property type="term" value="P:endocytosis"/>
    <property type="evidence" value="ECO:0007669"/>
    <property type="project" value="TreeGrafter"/>
</dbReference>
<dbReference type="Proteomes" id="UP000315496">
    <property type="component" value="Chromosome 5"/>
</dbReference>
<dbReference type="GO" id="GO:0030125">
    <property type="term" value="C:clathrin vesicle coat"/>
    <property type="evidence" value="ECO:0007669"/>
    <property type="project" value="TreeGrafter"/>
</dbReference>
<dbReference type="Pfam" id="PF01417">
    <property type="entry name" value="ENTH"/>
    <property type="match status" value="1"/>
</dbReference>
<name>A0A4Z1SRM5_GIAMU</name>
<dbReference type="GO" id="GO:0005543">
    <property type="term" value="F:phospholipid binding"/>
    <property type="evidence" value="ECO:0007669"/>
    <property type="project" value="TreeGrafter"/>
</dbReference>
<dbReference type="PANTHER" id="PTHR12276:SF45">
    <property type="entry name" value="CLATHRIN INTERACTOR 1"/>
    <property type="match status" value="1"/>
</dbReference>
<proteinExistence type="predicted"/>
<dbReference type="GO" id="GO:0030276">
    <property type="term" value="F:clathrin binding"/>
    <property type="evidence" value="ECO:0007669"/>
    <property type="project" value="TreeGrafter"/>
</dbReference>
<evidence type="ECO:0000256" key="1">
    <source>
        <dbReference type="SAM" id="MobiDB-lite"/>
    </source>
</evidence>
<dbReference type="AlphaFoldDB" id="A0A4Z1SRM5"/>
<organism evidence="3 4">
    <name type="scientific">Giardia muris</name>
    <dbReference type="NCBI Taxonomy" id="5742"/>
    <lineage>
        <taxon>Eukaryota</taxon>
        <taxon>Metamonada</taxon>
        <taxon>Diplomonadida</taxon>
        <taxon>Hexamitidae</taxon>
        <taxon>Giardiinae</taxon>
        <taxon>Giardia</taxon>
    </lineage>
</organism>
<comment type="caution">
    <text evidence="3">The sequence shown here is derived from an EMBL/GenBank/DDBJ whole genome shotgun (WGS) entry which is preliminary data.</text>
</comment>
<dbReference type="VEuPathDB" id="GiardiaDB:GMRT_13325"/>
<accession>A0A4Z1SRM5</accession>
<dbReference type="PANTHER" id="PTHR12276">
    <property type="entry name" value="EPSIN/ENT-RELATED"/>
    <property type="match status" value="1"/>
</dbReference>
<dbReference type="SUPFAM" id="SSF48464">
    <property type="entry name" value="ENTH/VHS domain"/>
    <property type="match status" value="1"/>
</dbReference>
<dbReference type="PROSITE" id="PS50942">
    <property type="entry name" value="ENTH"/>
    <property type="match status" value="1"/>
</dbReference>
<dbReference type="Gene3D" id="1.25.40.90">
    <property type="match status" value="1"/>
</dbReference>
<sequence length="425" mass="47437">MPAKENMQNFFGKVDRAFKRQSEEEYRVHQITNPKVSWGPTPDEMDDIVRYCDAHSTRTKALGAIWDILSGGNSKAWKQVYKTLLLVEHLLLNASPETVREIQQRLNIIKSLEDFTFKDTDGVDRGVNVRKRAETVRELAMSDDIDERRRVTADTRARFMDVARNDASGLGSNFSVKQKAMLSTSSESVAMNKPNTTTFTPQAGMTTPLPPQQSLPQPDYFMAQNQGQIQAPEHQQMGMGMGFQQPAGLGMGQPRPQQFQVVQGNTMGMRLINQSQPQYQMQTQAQTQLPMTAPMQQYGTPSATPQAQEVPLQVMPQIQLLTPEQMMSMPPEQLQAYQQQLLLQKQQMAEMIARAQISQPAVPIQPLQAQPAMPASTAPVPMAQPQVSMVTPMTQPQPQLQSSSTPTSVPAQSSQQNFSNLLSFF</sequence>
<dbReference type="SMART" id="SM00273">
    <property type="entry name" value="ENTH"/>
    <property type="match status" value="1"/>
</dbReference>
<feature type="domain" description="ENTH" evidence="2">
    <location>
        <begin position="16"/>
        <end position="150"/>
    </location>
</feature>
<evidence type="ECO:0000313" key="3">
    <source>
        <dbReference type="EMBL" id="TNJ26288.1"/>
    </source>
</evidence>
<keyword evidence="4" id="KW-1185">Reference proteome</keyword>
<protein>
    <submittedName>
        <fullName evidence="3">Epsin related protein</fullName>
    </submittedName>
</protein>
<gene>
    <name evidence="3" type="ORF">GMRT_13325</name>
</gene>
<dbReference type="InterPro" id="IPR008942">
    <property type="entry name" value="ENTH_VHS"/>
</dbReference>
<feature type="compositionally biased region" description="Low complexity" evidence="1">
    <location>
        <begin position="391"/>
        <end position="416"/>
    </location>
</feature>